<feature type="domain" description="MIP18 family-like" evidence="8">
    <location>
        <begin position="29"/>
        <end position="100"/>
    </location>
</feature>
<evidence type="ECO:0000256" key="4">
    <source>
        <dbReference type="ARBA" id="ARBA00023004"/>
    </source>
</evidence>
<comment type="subunit">
    <text evidence="6">Homodimer.</text>
</comment>
<evidence type="ECO:0000256" key="5">
    <source>
        <dbReference type="ARBA" id="ARBA00023014"/>
    </source>
</evidence>
<reference evidence="9 10" key="1">
    <citation type="submission" date="2019-11" db="EMBL/GenBank/DDBJ databases">
        <title>Acidiferrimicrobium australis gen. nov., sp. nov., an acidophilic and obligately heterotrophic, member of the Actinobacteria that catalyses dissimilatory oxido- reduction of iron isolated from metal-rich acidic water in Chile.</title>
        <authorList>
            <person name="Gonzalez D."/>
            <person name="Huber K."/>
            <person name="Hedrich S."/>
            <person name="Rojas-Villalobos C."/>
            <person name="Quatrini R."/>
            <person name="Dinamarca M.A."/>
            <person name="Schwarz A."/>
            <person name="Canales C."/>
            <person name="Nancucheo I."/>
        </authorList>
    </citation>
    <scope>NUCLEOTIDE SEQUENCE [LARGE SCALE GENOMIC DNA]</scope>
    <source>
        <strain evidence="9 10">USS-CCA1</strain>
    </source>
</reference>
<feature type="region of interest" description="Disordered" evidence="7">
    <location>
        <begin position="1"/>
        <end position="20"/>
    </location>
</feature>
<comment type="caution">
    <text evidence="9">The sequence shown here is derived from an EMBL/GenBank/DDBJ whole genome shotgun (WGS) entry which is preliminary data.</text>
</comment>
<proteinExistence type="inferred from homology"/>
<keyword evidence="3 6" id="KW-0067">ATP-binding</keyword>
<keyword evidence="2 6" id="KW-0547">Nucleotide-binding</keyword>
<dbReference type="SUPFAM" id="SSF117916">
    <property type="entry name" value="Fe-S cluster assembly (FSCA) domain-like"/>
    <property type="match status" value="1"/>
</dbReference>
<keyword evidence="4 6" id="KW-0408">Iron</keyword>
<keyword evidence="6" id="KW-0378">Hydrolase</keyword>
<dbReference type="InterPro" id="IPR027417">
    <property type="entry name" value="P-loop_NTPase"/>
</dbReference>
<accession>A0ABW9QNX4</accession>
<evidence type="ECO:0000313" key="10">
    <source>
        <dbReference type="Proteomes" id="UP000437736"/>
    </source>
</evidence>
<comment type="similarity">
    <text evidence="6">Belongs to the Mrp/NBP35 ATP-binding proteins family.</text>
</comment>
<keyword evidence="1 6" id="KW-0479">Metal-binding</keyword>
<dbReference type="InterPro" id="IPR033756">
    <property type="entry name" value="YlxH/NBP35"/>
</dbReference>
<organism evidence="9 10">
    <name type="scientific">Acidiferrimicrobium australe</name>
    <dbReference type="NCBI Taxonomy" id="2664430"/>
    <lineage>
        <taxon>Bacteria</taxon>
        <taxon>Bacillati</taxon>
        <taxon>Actinomycetota</taxon>
        <taxon>Acidimicrobiia</taxon>
        <taxon>Acidimicrobiales</taxon>
        <taxon>Acidimicrobiaceae</taxon>
        <taxon>Acidiferrimicrobium</taxon>
    </lineage>
</organism>
<sequence>MPAVVETAELGGPTARTPGRGAELALSERDVIEALRPVTDPELGLSIVELEMVKAVDIRRGGTVAVTVALTVPGCPLREEITRRVTEAVRPLDGVRDVVVDLTVMTPEELSTVRQRVQGQAGGHAHGGQGHAPLGHESGRTSAFAQPGSRTRVIGITSGKGGVGKSSVTVNLAVSLVRAGYEVGLLDADVYGFSIPGMLGIDAAPTVRDEKMIPPVAYGVRTMSIGYFVEEDQPVMWRGPMLHKALEQFLVDVDWGEPDFLLIDMPPGTGDVALSMAQYLPTSEVYVVTTPQAAAKRVAQRTAYMARKINLPLRGVVENMSWFTGVDGTRYELFGRGGGQELAEELGVPLLGQVPLVPGLREGGDTGRPVTVGDPEGEAARAFAAVAGEIAARGRSRIFRPELTIS</sequence>
<dbReference type="SUPFAM" id="SSF52540">
    <property type="entry name" value="P-loop containing nucleoside triphosphate hydrolases"/>
    <property type="match status" value="1"/>
</dbReference>
<dbReference type="EMBL" id="WJHE01000084">
    <property type="protein sequence ID" value="MST31500.1"/>
    <property type="molecule type" value="Genomic_DNA"/>
</dbReference>
<gene>
    <name evidence="9" type="ORF">GHK86_01985</name>
</gene>
<dbReference type="InterPro" id="IPR019591">
    <property type="entry name" value="Mrp/NBP35_ATP-bd"/>
</dbReference>
<evidence type="ECO:0000256" key="7">
    <source>
        <dbReference type="SAM" id="MobiDB-lite"/>
    </source>
</evidence>
<dbReference type="CDD" id="cd02037">
    <property type="entry name" value="Mrp_NBP35"/>
    <property type="match status" value="1"/>
</dbReference>
<evidence type="ECO:0000256" key="3">
    <source>
        <dbReference type="ARBA" id="ARBA00022840"/>
    </source>
</evidence>
<protein>
    <recommendedName>
        <fullName evidence="6">Iron-sulfur cluster carrier protein</fullName>
    </recommendedName>
</protein>
<dbReference type="InterPro" id="IPR034904">
    <property type="entry name" value="FSCA_dom_sf"/>
</dbReference>
<keyword evidence="10" id="KW-1185">Reference proteome</keyword>
<evidence type="ECO:0000256" key="6">
    <source>
        <dbReference type="HAMAP-Rule" id="MF_02040"/>
    </source>
</evidence>
<dbReference type="Gene3D" id="3.40.50.300">
    <property type="entry name" value="P-loop containing nucleotide triphosphate hydrolases"/>
    <property type="match status" value="1"/>
</dbReference>
<evidence type="ECO:0000313" key="9">
    <source>
        <dbReference type="EMBL" id="MST31500.1"/>
    </source>
</evidence>
<dbReference type="HAMAP" id="MF_02040">
    <property type="entry name" value="Mrp_NBP35"/>
    <property type="match status" value="1"/>
</dbReference>
<dbReference type="InterPro" id="IPR002744">
    <property type="entry name" value="MIP18-like"/>
</dbReference>
<dbReference type="PANTHER" id="PTHR42961:SF2">
    <property type="entry name" value="IRON-SULFUR PROTEIN NUBPL"/>
    <property type="match status" value="1"/>
</dbReference>
<evidence type="ECO:0000256" key="1">
    <source>
        <dbReference type="ARBA" id="ARBA00022723"/>
    </source>
</evidence>
<keyword evidence="5 6" id="KW-0411">Iron-sulfur</keyword>
<dbReference type="Pfam" id="PF01883">
    <property type="entry name" value="FeS_assembly_P"/>
    <property type="match status" value="1"/>
</dbReference>
<name>A0ABW9QNX4_9ACTN</name>
<comment type="function">
    <text evidence="6">Binds and transfers iron-sulfur (Fe-S) clusters to target apoproteins. Can hydrolyze ATP.</text>
</comment>
<dbReference type="Proteomes" id="UP000437736">
    <property type="component" value="Unassembled WGS sequence"/>
</dbReference>
<dbReference type="PANTHER" id="PTHR42961">
    <property type="entry name" value="IRON-SULFUR PROTEIN NUBPL"/>
    <property type="match status" value="1"/>
</dbReference>
<dbReference type="Gene3D" id="3.30.300.130">
    <property type="entry name" value="Fe-S cluster assembly (FSCA)"/>
    <property type="match status" value="1"/>
</dbReference>
<dbReference type="Pfam" id="PF10609">
    <property type="entry name" value="ParA"/>
    <property type="match status" value="1"/>
</dbReference>
<dbReference type="InterPro" id="IPR044304">
    <property type="entry name" value="NUBPL-like"/>
</dbReference>
<feature type="binding site" evidence="6">
    <location>
        <begin position="159"/>
        <end position="166"/>
    </location>
    <ligand>
        <name>ATP</name>
        <dbReference type="ChEBI" id="CHEBI:30616"/>
    </ligand>
</feature>
<evidence type="ECO:0000259" key="8">
    <source>
        <dbReference type="Pfam" id="PF01883"/>
    </source>
</evidence>
<evidence type="ECO:0000256" key="2">
    <source>
        <dbReference type="ARBA" id="ARBA00022741"/>
    </source>
</evidence>